<keyword evidence="1" id="KW-0229">DNA integration</keyword>
<dbReference type="InterPro" id="IPR013762">
    <property type="entry name" value="Integrase-like_cat_sf"/>
</dbReference>
<gene>
    <name evidence="7" type="ORF">AZF04_01170</name>
</gene>
<organism evidence="7 8">
    <name type="scientific">Alkalihalobacillus trypoxylicola</name>
    <dbReference type="NCBI Taxonomy" id="519424"/>
    <lineage>
        <taxon>Bacteria</taxon>
        <taxon>Bacillati</taxon>
        <taxon>Bacillota</taxon>
        <taxon>Bacilli</taxon>
        <taxon>Bacillales</taxon>
        <taxon>Bacillaceae</taxon>
        <taxon>Alkalihalobacillus</taxon>
    </lineage>
</organism>
<dbReference type="PROSITE" id="PS51898">
    <property type="entry name" value="TYR_RECOMBINASE"/>
    <property type="match status" value="1"/>
</dbReference>
<evidence type="ECO:0000256" key="4">
    <source>
        <dbReference type="PROSITE-ProRule" id="PRU01248"/>
    </source>
</evidence>
<evidence type="ECO:0000256" key="3">
    <source>
        <dbReference type="ARBA" id="ARBA00023172"/>
    </source>
</evidence>
<comment type="caution">
    <text evidence="7">The sequence shown here is derived from an EMBL/GenBank/DDBJ whole genome shotgun (WGS) entry which is preliminary data.</text>
</comment>
<dbReference type="PROSITE" id="PS51900">
    <property type="entry name" value="CB"/>
    <property type="match status" value="1"/>
</dbReference>
<dbReference type="Gene3D" id="1.10.443.10">
    <property type="entry name" value="Intergrase catalytic core"/>
    <property type="match status" value="1"/>
</dbReference>
<dbReference type="SUPFAM" id="SSF56349">
    <property type="entry name" value="DNA breaking-rejoining enzymes"/>
    <property type="match status" value="1"/>
</dbReference>
<dbReference type="InterPro" id="IPR004107">
    <property type="entry name" value="Integrase_SAM-like_N"/>
</dbReference>
<feature type="domain" description="Tyr recombinase" evidence="5">
    <location>
        <begin position="116"/>
        <end position="328"/>
    </location>
</feature>
<dbReference type="InterPro" id="IPR044068">
    <property type="entry name" value="CB"/>
</dbReference>
<dbReference type="GO" id="GO:0015074">
    <property type="term" value="P:DNA integration"/>
    <property type="evidence" value="ECO:0007669"/>
    <property type="project" value="UniProtKB-KW"/>
</dbReference>
<keyword evidence="8" id="KW-1185">Reference proteome</keyword>
<evidence type="ECO:0008006" key="9">
    <source>
        <dbReference type="Google" id="ProtNLM"/>
    </source>
</evidence>
<dbReference type="InterPro" id="IPR011010">
    <property type="entry name" value="DNA_brk_join_enz"/>
</dbReference>
<protein>
    <recommendedName>
        <fullName evidence="9">Integrase</fullName>
    </recommendedName>
</protein>
<dbReference type="Pfam" id="PF02899">
    <property type="entry name" value="Phage_int_SAM_1"/>
    <property type="match status" value="1"/>
</dbReference>
<proteinExistence type="predicted"/>
<accession>A0A161PLX5</accession>
<keyword evidence="3" id="KW-0233">DNA recombination</keyword>
<evidence type="ECO:0000259" key="6">
    <source>
        <dbReference type="PROSITE" id="PS51900"/>
    </source>
</evidence>
<sequence length="330" mass="39102">MNELPEIANNFLDHLYVKGRKKSTIKRYQYDYQDFFSWLNVQYPKQELTHSWNSLSIKAGKAFLDFLIQEKQYKVVTIRRIHSALRQLAVYTCSEKNLSHPFIVIEPPDSIEIPLSASEWVSKKEADQLLFTIKNDYDLSEAQIGVRPLLKARNEIIVLLFLRYGLTLQEVVQLKMKDMRFEKGEIYVYRNGEYRSISLTASDQQLAFRYYQNIPEAVRPRYHGEDPFFVAFDFQRKTYRWSYEDDRPKNLTNIAIQKMIRVEAKRAMLRRGISAQHLRNRFILHSLLIGELSLLNYQKLGFKSSLSFRRYTLTLENVTSNETKELQTKI</sequence>
<evidence type="ECO:0000259" key="5">
    <source>
        <dbReference type="PROSITE" id="PS51898"/>
    </source>
</evidence>
<keyword evidence="2 4" id="KW-0238">DNA-binding</keyword>
<dbReference type="Proteomes" id="UP000075806">
    <property type="component" value="Unassembled WGS sequence"/>
</dbReference>
<name>A0A161PLX5_9BACI</name>
<dbReference type="RefSeq" id="WP_061947224.1">
    <property type="nucleotide sequence ID" value="NZ_LTAO01000001.1"/>
</dbReference>
<dbReference type="InterPro" id="IPR002104">
    <property type="entry name" value="Integrase_catalytic"/>
</dbReference>
<dbReference type="EMBL" id="LTAO01000001">
    <property type="protein sequence ID" value="KYG34973.1"/>
    <property type="molecule type" value="Genomic_DNA"/>
</dbReference>
<evidence type="ECO:0000313" key="7">
    <source>
        <dbReference type="EMBL" id="KYG34973.1"/>
    </source>
</evidence>
<dbReference type="OrthoDB" id="2349923at2"/>
<dbReference type="Gene3D" id="1.10.150.130">
    <property type="match status" value="1"/>
</dbReference>
<dbReference type="InterPro" id="IPR010998">
    <property type="entry name" value="Integrase_recombinase_N"/>
</dbReference>
<evidence type="ECO:0000256" key="2">
    <source>
        <dbReference type="ARBA" id="ARBA00023125"/>
    </source>
</evidence>
<dbReference type="STRING" id="519424.AZF04_01170"/>
<dbReference type="GO" id="GO:0003677">
    <property type="term" value="F:DNA binding"/>
    <property type="evidence" value="ECO:0007669"/>
    <property type="project" value="UniProtKB-UniRule"/>
</dbReference>
<evidence type="ECO:0000313" key="8">
    <source>
        <dbReference type="Proteomes" id="UP000075806"/>
    </source>
</evidence>
<dbReference type="GO" id="GO:0006310">
    <property type="term" value="P:DNA recombination"/>
    <property type="evidence" value="ECO:0007669"/>
    <property type="project" value="UniProtKB-KW"/>
</dbReference>
<dbReference type="AlphaFoldDB" id="A0A161PLX5"/>
<feature type="domain" description="Core-binding (CB)" evidence="6">
    <location>
        <begin position="2"/>
        <end position="93"/>
    </location>
</feature>
<evidence type="ECO:0000256" key="1">
    <source>
        <dbReference type="ARBA" id="ARBA00022908"/>
    </source>
</evidence>
<reference evidence="7" key="1">
    <citation type="submission" date="2016-02" db="EMBL/GenBank/DDBJ databases">
        <title>Genome sequence of Bacillus trypoxylicola KCTC 13244(T).</title>
        <authorList>
            <person name="Jeong H."/>
            <person name="Park S.-H."/>
            <person name="Choi S.-K."/>
        </authorList>
    </citation>
    <scope>NUCLEOTIDE SEQUENCE [LARGE SCALE GENOMIC DNA]</scope>
    <source>
        <strain evidence="7">KCTC 13244</strain>
    </source>
</reference>